<proteinExistence type="predicted"/>
<evidence type="ECO:0000313" key="2">
    <source>
        <dbReference type="Proteomes" id="UP000566819"/>
    </source>
</evidence>
<dbReference type="EMBL" id="JAAMPI010000009">
    <property type="protein sequence ID" value="KAF4637800.1"/>
    <property type="molecule type" value="Genomic_DNA"/>
</dbReference>
<dbReference type="Proteomes" id="UP000566819">
    <property type="component" value="Unassembled WGS sequence"/>
</dbReference>
<comment type="caution">
    <text evidence="1">The sequence shown here is derived from an EMBL/GenBank/DDBJ whole genome shotgun (WGS) entry which is preliminary data.</text>
</comment>
<keyword evidence="2" id="KW-1185">Reference proteome</keyword>
<protein>
    <submittedName>
        <fullName evidence="1">Uncharacterized protein</fullName>
    </submittedName>
</protein>
<reference evidence="1 2" key="1">
    <citation type="submission" date="2020-03" db="EMBL/GenBank/DDBJ databases">
        <title>Draft Genome Sequence of Cudoniella acicularis.</title>
        <authorList>
            <person name="Buettner E."/>
            <person name="Kellner H."/>
        </authorList>
    </citation>
    <scope>NUCLEOTIDE SEQUENCE [LARGE SCALE GENOMIC DNA]</scope>
    <source>
        <strain evidence="1 2">DSM 108380</strain>
    </source>
</reference>
<gene>
    <name evidence="1" type="ORF">G7Y89_g278</name>
</gene>
<name>A0A8H4WAJ9_9HELO</name>
<accession>A0A8H4WAJ9</accession>
<organism evidence="1 2">
    <name type="scientific">Cudoniella acicularis</name>
    <dbReference type="NCBI Taxonomy" id="354080"/>
    <lineage>
        <taxon>Eukaryota</taxon>
        <taxon>Fungi</taxon>
        <taxon>Dikarya</taxon>
        <taxon>Ascomycota</taxon>
        <taxon>Pezizomycotina</taxon>
        <taxon>Leotiomycetes</taxon>
        <taxon>Helotiales</taxon>
        <taxon>Tricladiaceae</taxon>
        <taxon>Cudoniella</taxon>
    </lineage>
</organism>
<dbReference type="OrthoDB" id="5404738at2759"/>
<sequence length="147" mass="16697">MPLVNPLPSKPSYPLVPTAEIPMMDARRARLLRVFQKGILSDLMKEMYTITKEDKDACENPIEGQTKRSVLNSVETMLKDQKGPQQMCNLLFSIHKDLTEALVLNTVGYRLHSNESLKKLFYRIDATVGVYINTFVEKDSGKGLSRH</sequence>
<evidence type="ECO:0000313" key="1">
    <source>
        <dbReference type="EMBL" id="KAF4637800.1"/>
    </source>
</evidence>
<dbReference type="AlphaFoldDB" id="A0A8H4WAJ9"/>